<dbReference type="Gene3D" id="1.20.1290.10">
    <property type="entry name" value="AhpD-like"/>
    <property type="match status" value="1"/>
</dbReference>
<keyword evidence="2" id="KW-1185">Reference proteome</keyword>
<dbReference type="SUPFAM" id="SSF69118">
    <property type="entry name" value="AhpD-like"/>
    <property type="match status" value="1"/>
</dbReference>
<dbReference type="EMBL" id="JAZHFV010000001">
    <property type="protein sequence ID" value="MEX4006397.1"/>
    <property type="molecule type" value="Genomic_DNA"/>
</dbReference>
<dbReference type="Proteomes" id="UP001559025">
    <property type="component" value="Unassembled WGS sequence"/>
</dbReference>
<organism evidence="1 2">
    <name type="scientific">Neoaquamicrobium sediminum</name>
    <dbReference type="NCBI Taxonomy" id="1849104"/>
    <lineage>
        <taxon>Bacteria</taxon>
        <taxon>Pseudomonadati</taxon>
        <taxon>Pseudomonadota</taxon>
        <taxon>Alphaproteobacteria</taxon>
        <taxon>Hyphomicrobiales</taxon>
        <taxon>Phyllobacteriaceae</taxon>
        <taxon>Neoaquamicrobium</taxon>
    </lineage>
</organism>
<accession>A0ABV3WP11</accession>
<evidence type="ECO:0000313" key="2">
    <source>
        <dbReference type="Proteomes" id="UP001559025"/>
    </source>
</evidence>
<dbReference type="InterPro" id="IPR029032">
    <property type="entry name" value="AhpD-like"/>
</dbReference>
<dbReference type="RefSeq" id="WP_368801722.1">
    <property type="nucleotide sequence ID" value="NZ_JAZHFV010000001.1"/>
</dbReference>
<sequence>MMLTTILKAAFDRFGRRYNYDASYLAGVAELDPAGGVKLGLVSLFTSHTFGAPRDAYYAAKITAVRHADCGSCLRLAVAMALEAGVERGNVVALLAGPADAVPEPMRFASRYAEAIIGNHPEHMELVEECRARWGEEGLAGLAAATVSGMFYPLLKRGLGHGNACEPVLAALKAQSEGVAADG</sequence>
<name>A0ABV3WP11_9HYPH</name>
<proteinExistence type="predicted"/>
<evidence type="ECO:0000313" key="1">
    <source>
        <dbReference type="EMBL" id="MEX4006397.1"/>
    </source>
</evidence>
<comment type="caution">
    <text evidence="1">The sequence shown here is derived from an EMBL/GenBank/DDBJ whole genome shotgun (WGS) entry which is preliminary data.</text>
</comment>
<reference evidence="1 2" key="1">
    <citation type="submission" date="2024-01" db="EMBL/GenBank/DDBJ databases">
        <title>New evidence supports the origin of RcGTA from prophage.</title>
        <authorList>
            <person name="Xu Y."/>
            <person name="Liu B."/>
            <person name="Chen F."/>
        </authorList>
    </citation>
    <scope>NUCLEOTIDE SEQUENCE [LARGE SCALE GENOMIC DNA]</scope>
    <source>
        <strain evidence="1 2">CBW1107-2</strain>
    </source>
</reference>
<protein>
    <submittedName>
        <fullName evidence="1">Uncharacterized protein</fullName>
    </submittedName>
</protein>
<gene>
    <name evidence="1" type="ORF">V1479_03720</name>
</gene>